<evidence type="ECO:0000256" key="1">
    <source>
        <dbReference type="SAM" id="MobiDB-lite"/>
    </source>
</evidence>
<feature type="compositionally biased region" description="Polar residues" evidence="1">
    <location>
        <begin position="321"/>
        <end position="344"/>
    </location>
</feature>
<feature type="compositionally biased region" description="Polar residues" evidence="1">
    <location>
        <begin position="396"/>
        <end position="411"/>
    </location>
</feature>
<gene>
    <name evidence="2" type="ORF">SCHPADRAFT_664889</name>
</gene>
<keyword evidence="3" id="KW-1185">Reference proteome</keyword>
<dbReference type="AlphaFoldDB" id="A0A0H2R5M6"/>
<feature type="compositionally biased region" description="Polar residues" evidence="1">
    <location>
        <begin position="658"/>
        <end position="675"/>
    </location>
</feature>
<organism evidence="2 3">
    <name type="scientific">Schizopora paradoxa</name>
    <dbReference type="NCBI Taxonomy" id="27342"/>
    <lineage>
        <taxon>Eukaryota</taxon>
        <taxon>Fungi</taxon>
        <taxon>Dikarya</taxon>
        <taxon>Basidiomycota</taxon>
        <taxon>Agaricomycotina</taxon>
        <taxon>Agaricomycetes</taxon>
        <taxon>Hymenochaetales</taxon>
        <taxon>Schizoporaceae</taxon>
        <taxon>Schizopora</taxon>
    </lineage>
</organism>
<feature type="compositionally biased region" description="Basic and acidic residues" evidence="1">
    <location>
        <begin position="382"/>
        <end position="393"/>
    </location>
</feature>
<feature type="region of interest" description="Disordered" evidence="1">
    <location>
        <begin position="631"/>
        <end position="686"/>
    </location>
</feature>
<feature type="region of interest" description="Disordered" evidence="1">
    <location>
        <begin position="262"/>
        <end position="411"/>
    </location>
</feature>
<feature type="region of interest" description="Disordered" evidence="1">
    <location>
        <begin position="1"/>
        <end position="31"/>
    </location>
</feature>
<dbReference type="EMBL" id="KQ086161">
    <property type="protein sequence ID" value="KLO07090.1"/>
    <property type="molecule type" value="Genomic_DNA"/>
</dbReference>
<dbReference type="OrthoDB" id="2855464at2759"/>
<feature type="region of interest" description="Disordered" evidence="1">
    <location>
        <begin position="461"/>
        <end position="492"/>
    </location>
</feature>
<feature type="compositionally biased region" description="Polar residues" evidence="1">
    <location>
        <begin position="232"/>
        <end position="241"/>
    </location>
</feature>
<feature type="compositionally biased region" description="Low complexity" evidence="1">
    <location>
        <begin position="270"/>
        <end position="299"/>
    </location>
</feature>
<feature type="compositionally biased region" description="Low complexity" evidence="1">
    <location>
        <begin position="470"/>
        <end position="484"/>
    </location>
</feature>
<dbReference type="InParanoid" id="A0A0H2R5M6"/>
<name>A0A0H2R5M6_9AGAM</name>
<accession>A0A0H2R5M6</accession>
<reference evidence="2 3" key="1">
    <citation type="submission" date="2015-04" db="EMBL/GenBank/DDBJ databases">
        <title>Complete genome sequence of Schizopora paradoxa KUC8140, a cosmopolitan wood degrader in East Asia.</title>
        <authorList>
            <consortium name="DOE Joint Genome Institute"/>
            <person name="Min B."/>
            <person name="Park H."/>
            <person name="Jang Y."/>
            <person name="Kim J.-J."/>
            <person name="Kim K.H."/>
            <person name="Pangilinan J."/>
            <person name="Lipzen A."/>
            <person name="Riley R."/>
            <person name="Grigoriev I.V."/>
            <person name="Spatafora J.W."/>
            <person name="Choi I.-G."/>
        </authorList>
    </citation>
    <scope>NUCLEOTIDE SEQUENCE [LARGE SCALE GENOMIC DNA]</scope>
    <source>
        <strain evidence="2 3">KUC8140</strain>
    </source>
</reference>
<evidence type="ECO:0000313" key="2">
    <source>
        <dbReference type="EMBL" id="KLO07090.1"/>
    </source>
</evidence>
<feature type="region of interest" description="Disordered" evidence="1">
    <location>
        <begin position="182"/>
        <end position="241"/>
    </location>
</feature>
<evidence type="ECO:0000313" key="3">
    <source>
        <dbReference type="Proteomes" id="UP000053477"/>
    </source>
</evidence>
<feature type="region of interest" description="Disordered" evidence="1">
    <location>
        <begin position="513"/>
        <end position="578"/>
    </location>
</feature>
<proteinExistence type="predicted"/>
<feature type="compositionally biased region" description="Low complexity" evidence="1">
    <location>
        <begin position="210"/>
        <end position="223"/>
    </location>
</feature>
<dbReference type="Proteomes" id="UP000053477">
    <property type="component" value="Unassembled WGS sequence"/>
</dbReference>
<protein>
    <submittedName>
        <fullName evidence="2">Uncharacterized protein</fullName>
    </submittedName>
</protein>
<sequence length="686" mass="75918">MTSSAFAEPTRMDIDNANDSESNHSSGSSSVAIRGGQELYSCPRCGNQIPLPPLQKFQGIFQFVQDHLSRCPGPVARGHGAAVVEQPQATLDLLVPIQPRRAWTAEDSRRKKLEEDPDAYDVTPHSVTCAGCHRPIRLNGTGRYYAANWNKHKMGCKNTHASNSSASRSMESKFNGRVAAFRVTKPPEGVDPKARPSPSSAAKRRAPVPSSNSSQASTSESGSIDIHPPPTTTSSVQNSPASDTLEYYKRWSDTYLLDRRNSADGDVQHSPSLRRANSRSSPAPSARRYSQSSSTRASPGPRTLRKEVSEVRAAPYRYGSSAENTRGSGNRYSVSHAGSQQASPVISPEPPLTARPTAVQYNTRLDDRPSTGNRRHRPLSLQEKRRTAADDHPYLQSRTAAGTGGYSASTSHPSEIYALREDIVRYQQYDRRMVDPRDPLAHLTVIPLSQRRQPGNYEPLYSPRPNTPLSAPSFPTTYSSTSPSLHATRNERKRKSMDDIFYADIEALRLPDLRGSGYSDEQPRYSLPPFKSLDLPAAGRQQPVVRPERTSSLPHSMGRKRAIPNEGNESTDDDSDRSMMARYESTSRKRYGFGHGRIETDSEVEDSSSATRLFTHHRVSEERLTPRLHPVWKWDGQDGQDDSIVTSDSGENHERGLDQSQTRDAYPVRSSSISPDSRPVNCINLA</sequence>